<proteinExistence type="inferred from homology"/>
<gene>
    <name evidence="6" type="ORF">VFH_I443040</name>
</gene>
<dbReference type="AlphaFoldDB" id="A0AAV0YWE3"/>
<dbReference type="GO" id="GO:0019900">
    <property type="term" value="F:kinase binding"/>
    <property type="evidence" value="ECO:0007669"/>
    <property type="project" value="UniProtKB-UniRule"/>
</dbReference>
<dbReference type="Pfam" id="PF13499">
    <property type="entry name" value="EF-hand_7"/>
    <property type="match status" value="1"/>
</dbReference>
<dbReference type="PRINTS" id="PR00450">
    <property type="entry name" value="RECOVERIN"/>
</dbReference>
<dbReference type="PROSITE" id="PS50222">
    <property type="entry name" value="EF_HAND_2"/>
    <property type="match status" value="3"/>
</dbReference>
<dbReference type="FunFam" id="1.10.238.10:FF:000073">
    <property type="entry name" value="calcineurin B-like protein 3"/>
    <property type="match status" value="1"/>
</dbReference>
<dbReference type="InterPro" id="IPR002048">
    <property type="entry name" value="EF_hand_dom"/>
</dbReference>
<dbReference type="PANTHER" id="PTHR23056">
    <property type="entry name" value="CALCINEURIN B"/>
    <property type="match status" value="1"/>
</dbReference>
<dbReference type="Proteomes" id="UP001157006">
    <property type="component" value="Chromosome 1L"/>
</dbReference>
<keyword evidence="1 4" id="KW-0677">Repeat</keyword>
<evidence type="ECO:0000256" key="3">
    <source>
        <dbReference type="ARBA" id="ARBA00023774"/>
    </source>
</evidence>
<keyword evidence="2 4" id="KW-0106">Calcium</keyword>
<dbReference type="SUPFAM" id="SSF47473">
    <property type="entry name" value="EF-hand"/>
    <property type="match status" value="1"/>
</dbReference>
<dbReference type="PROSITE" id="PS00018">
    <property type="entry name" value="EF_HAND_1"/>
    <property type="match status" value="1"/>
</dbReference>
<dbReference type="GO" id="GO:0019722">
    <property type="term" value="P:calcium-mediated signaling"/>
    <property type="evidence" value="ECO:0007669"/>
    <property type="project" value="UniProtKB-UniRule"/>
</dbReference>
<dbReference type="CDD" id="cd00051">
    <property type="entry name" value="EFh"/>
    <property type="match status" value="1"/>
</dbReference>
<comment type="subunit">
    <text evidence="4">Homodimer. Interacts with CIPK.</text>
</comment>
<sequence length="229" mass="26248">MALCLDELKRFFAAVVNWCNTELSGSKQQPKGLKNPELIANETLFTVSEVEALYELFKKISSAVDDDGLITKEEFQLSLFKTSNKRSLFAERVFDLFDTHHHGVLDFKEFASALSVFHPIASMDDKIDFLFRLYDLKHQGHIERQELRQMVVATLTESGMNLSDAMINGIIDKTFDEVDTNDDGKIDKEEWRTLVTQHPSLLKNMTLHYLTEITTTFPSFIFHSTVDDS</sequence>
<evidence type="ECO:0000256" key="4">
    <source>
        <dbReference type="RuleBase" id="RU369080"/>
    </source>
</evidence>
<dbReference type="GO" id="GO:0016020">
    <property type="term" value="C:membrane"/>
    <property type="evidence" value="ECO:0007669"/>
    <property type="project" value="UniProtKB-SubCell"/>
</dbReference>
<evidence type="ECO:0000256" key="1">
    <source>
        <dbReference type="ARBA" id="ARBA00022737"/>
    </source>
</evidence>
<keyword evidence="4" id="KW-0479">Metal-binding</keyword>
<feature type="domain" description="EF-hand" evidence="5">
    <location>
        <begin position="122"/>
        <end position="157"/>
    </location>
</feature>
<accession>A0AAV0YWE3</accession>
<dbReference type="InterPro" id="IPR045198">
    <property type="entry name" value="CNBL1-10"/>
</dbReference>
<dbReference type="InterPro" id="IPR018247">
    <property type="entry name" value="EF_Hand_1_Ca_BS"/>
</dbReference>
<comment type="function">
    <text evidence="4">Acts as a calcium sensor. CBL proteins interact with CIPK serine-threonine protein kinases. Binding of a CBL protein to the regulatory NAF domain of a CIPK protein lead to the activation of the kinase in a calcium-dependent manner.</text>
</comment>
<feature type="domain" description="EF-hand" evidence="5">
    <location>
        <begin position="166"/>
        <end position="201"/>
    </location>
</feature>
<dbReference type="EMBL" id="OX451736">
    <property type="protein sequence ID" value="CAI8590485.1"/>
    <property type="molecule type" value="Genomic_DNA"/>
</dbReference>
<dbReference type="PANTHER" id="PTHR23056:SF116">
    <property type="entry name" value="CALCINEURIN B-LIKE PROTEIN 3-RELATED"/>
    <property type="match status" value="1"/>
</dbReference>
<evidence type="ECO:0000313" key="7">
    <source>
        <dbReference type="Proteomes" id="UP001157006"/>
    </source>
</evidence>
<evidence type="ECO:0000259" key="5">
    <source>
        <dbReference type="PROSITE" id="PS50222"/>
    </source>
</evidence>
<keyword evidence="7" id="KW-1185">Reference proteome</keyword>
<dbReference type="Gene3D" id="1.10.238.10">
    <property type="entry name" value="EF-hand"/>
    <property type="match status" value="1"/>
</dbReference>
<dbReference type="GO" id="GO:0005509">
    <property type="term" value="F:calcium ion binding"/>
    <property type="evidence" value="ECO:0007669"/>
    <property type="project" value="UniProtKB-UniRule"/>
</dbReference>
<comment type="subcellular location">
    <subcellularLocation>
        <location evidence="4">Membrane</location>
    </subcellularLocation>
</comment>
<name>A0AAV0YWE3_VICFA</name>
<dbReference type="SMART" id="SM00054">
    <property type="entry name" value="EFh"/>
    <property type="match status" value="3"/>
</dbReference>
<evidence type="ECO:0000256" key="2">
    <source>
        <dbReference type="ARBA" id="ARBA00022837"/>
    </source>
</evidence>
<comment type="similarity">
    <text evidence="3 4">Belongs to the calcineurin regulatory subunit family.</text>
</comment>
<keyword evidence="4" id="KW-0472">Membrane</keyword>
<evidence type="ECO:0000313" key="6">
    <source>
        <dbReference type="EMBL" id="CAI8590485.1"/>
    </source>
</evidence>
<protein>
    <recommendedName>
        <fullName evidence="4">Calcineurin B-like protein</fullName>
    </recommendedName>
</protein>
<feature type="domain" description="EF-hand" evidence="5">
    <location>
        <begin position="85"/>
        <end position="120"/>
    </location>
</feature>
<reference evidence="6 7" key="1">
    <citation type="submission" date="2023-01" db="EMBL/GenBank/DDBJ databases">
        <authorList>
            <person name="Kreplak J."/>
        </authorList>
    </citation>
    <scope>NUCLEOTIDE SEQUENCE [LARGE SCALE GENOMIC DNA]</scope>
</reference>
<dbReference type="InterPro" id="IPR011992">
    <property type="entry name" value="EF-hand-dom_pair"/>
</dbReference>
<organism evidence="6 7">
    <name type="scientific">Vicia faba</name>
    <name type="common">Broad bean</name>
    <name type="synonym">Faba vulgaris</name>
    <dbReference type="NCBI Taxonomy" id="3906"/>
    <lineage>
        <taxon>Eukaryota</taxon>
        <taxon>Viridiplantae</taxon>
        <taxon>Streptophyta</taxon>
        <taxon>Embryophyta</taxon>
        <taxon>Tracheophyta</taxon>
        <taxon>Spermatophyta</taxon>
        <taxon>Magnoliopsida</taxon>
        <taxon>eudicotyledons</taxon>
        <taxon>Gunneridae</taxon>
        <taxon>Pentapetalae</taxon>
        <taxon>rosids</taxon>
        <taxon>fabids</taxon>
        <taxon>Fabales</taxon>
        <taxon>Fabaceae</taxon>
        <taxon>Papilionoideae</taxon>
        <taxon>50 kb inversion clade</taxon>
        <taxon>NPAAA clade</taxon>
        <taxon>Hologalegina</taxon>
        <taxon>IRL clade</taxon>
        <taxon>Fabeae</taxon>
        <taxon>Vicia</taxon>
    </lineage>
</organism>